<dbReference type="InParanoid" id="A0A165IKY5"/>
<dbReference type="InterPro" id="IPR020471">
    <property type="entry name" value="AKR"/>
</dbReference>
<dbReference type="STRING" id="1314781.A0A165IKY5"/>
<dbReference type="InterPro" id="IPR036812">
    <property type="entry name" value="NAD(P)_OxRdtase_dom_sf"/>
</dbReference>
<evidence type="ECO:0000313" key="9">
    <source>
        <dbReference type="Proteomes" id="UP000077266"/>
    </source>
</evidence>
<evidence type="ECO:0000256" key="1">
    <source>
        <dbReference type="ARBA" id="ARBA00007905"/>
    </source>
</evidence>
<evidence type="ECO:0000256" key="2">
    <source>
        <dbReference type="ARBA" id="ARBA00022857"/>
    </source>
</evidence>
<dbReference type="Pfam" id="PF00248">
    <property type="entry name" value="Aldo_ket_red"/>
    <property type="match status" value="1"/>
</dbReference>
<dbReference type="AlphaFoldDB" id="A0A165IKY5"/>
<sequence>MSIPEVELNDGTKIPQIAYGTGTKHRGTDISGLVRHALSAGFAHIDGAQIYRNEDTVGAALHDTPRDKLFLTSKYFAGGIDAACRASLQKLRTEYLDLYLVHMPRALGTDAPSGWREMEQLKTAGLVRSIGVSNYTREELEGLLLHATVKPSVNQIRLHLYCYEQQKPLLDLCAQHGIVIEAYNVLTPLTQAPGGPVDAPLYAAAQKRGCTPAQILFLWLLAKGIVVISTTSNPERMKEYTSVSSLPPLTNEEISALEEAGAKGPSVKLEEIMCRTCAGYNCTYCERFAGVPIVGQDDAASRASRATVPG</sequence>
<evidence type="ECO:0000256" key="3">
    <source>
        <dbReference type="ARBA" id="ARBA00023002"/>
    </source>
</evidence>
<dbReference type="InterPro" id="IPR018170">
    <property type="entry name" value="Aldo/ket_reductase_CS"/>
</dbReference>
<evidence type="ECO:0000259" key="7">
    <source>
        <dbReference type="Pfam" id="PF00248"/>
    </source>
</evidence>
<protein>
    <submittedName>
        <fullName evidence="8">Aldo/keto reductase</fullName>
    </submittedName>
</protein>
<evidence type="ECO:0000313" key="8">
    <source>
        <dbReference type="EMBL" id="KZV93544.1"/>
    </source>
</evidence>
<dbReference type="SUPFAM" id="SSF51430">
    <property type="entry name" value="NAD(P)-linked oxidoreductase"/>
    <property type="match status" value="1"/>
</dbReference>
<comment type="similarity">
    <text evidence="1">Belongs to the aldo/keto reductase family.</text>
</comment>
<evidence type="ECO:0000256" key="5">
    <source>
        <dbReference type="PIRSR" id="PIRSR000097-2"/>
    </source>
</evidence>
<keyword evidence="2" id="KW-0521">NADP</keyword>
<dbReference type="PROSITE" id="PS00062">
    <property type="entry name" value="ALDOKETO_REDUCTASE_2"/>
    <property type="match status" value="1"/>
</dbReference>
<dbReference type="Proteomes" id="UP000077266">
    <property type="component" value="Unassembled WGS sequence"/>
</dbReference>
<dbReference type="GO" id="GO:0016652">
    <property type="term" value="F:oxidoreductase activity, acting on NAD(P)H as acceptor"/>
    <property type="evidence" value="ECO:0007669"/>
    <property type="project" value="InterPro"/>
</dbReference>
<dbReference type="PRINTS" id="PR00069">
    <property type="entry name" value="ALDKETRDTASE"/>
</dbReference>
<proteinExistence type="inferred from homology"/>
<evidence type="ECO:0000256" key="6">
    <source>
        <dbReference type="PIRSR" id="PIRSR000097-3"/>
    </source>
</evidence>
<keyword evidence="3" id="KW-0560">Oxidoreductase</keyword>
<dbReference type="InterPro" id="IPR023210">
    <property type="entry name" value="NADP_OxRdtase_dom"/>
</dbReference>
<dbReference type="Gene3D" id="3.20.20.100">
    <property type="entry name" value="NADP-dependent oxidoreductase domain"/>
    <property type="match status" value="1"/>
</dbReference>
<accession>A0A165IKY5</accession>
<name>A0A165IKY5_EXIGL</name>
<dbReference type="GO" id="GO:0016616">
    <property type="term" value="F:oxidoreductase activity, acting on the CH-OH group of donors, NAD or NADP as acceptor"/>
    <property type="evidence" value="ECO:0007669"/>
    <property type="project" value="UniProtKB-ARBA"/>
</dbReference>
<dbReference type="PIRSF" id="PIRSF000097">
    <property type="entry name" value="AKR"/>
    <property type="match status" value="1"/>
</dbReference>
<feature type="active site" description="Proton donor" evidence="4">
    <location>
        <position position="51"/>
    </location>
</feature>
<feature type="binding site" evidence="5">
    <location>
        <position position="102"/>
    </location>
    <ligand>
        <name>substrate</name>
    </ligand>
</feature>
<dbReference type="PANTHER" id="PTHR43827:SF3">
    <property type="entry name" value="NADP-DEPENDENT OXIDOREDUCTASE DOMAIN-CONTAINING PROTEIN"/>
    <property type="match status" value="1"/>
</dbReference>
<dbReference type="OrthoDB" id="416253at2759"/>
<evidence type="ECO:0000256" key="4">
    <source>
        <dbReference type="PIRSR" id="PIRSR000097-1"/>
    </source>
</evidence>
<feature type="domain" description="NADP-dependent oxidoreductase" evidence="7">
    <location>
        <begin position="33"/>
        <end position="260"/>
    </location>
</feature>
<dbReference type="CDD" id="cd19120">
    <property type="entry name" value="AKR_AKR3C2-3"/>
    <property type="match status" value="1"/>
</dbReference>
<feature type="site" description="Lowers pKa of active site Tyr" evidence="6">
    <location>
        <position position="74"/>
    </location>
</feature>
<dbReference type="InterPro" id="IPR044494">
    <property type="entry name" value="AKR3C2/3"/>
</dbReference>
<organism evidence="8 9">
    <name type="scientific">Exidia glandulosa HHB12029</name>
    <dbReference type="NCBI Taxonomy" id="1314781"/>
    <lineage>
        <taxon>Eukaryota</taxon>
        <taxon>Fungi</taxon>
        <taxon>Dikarya</taxon>
        <taxon>Basidiomycota</taxon>
        <taxon>Agaricomycotina</taxon>
        <taxon>Agaricomycetes</taxon>
        <taxon>Auriculariales</taxon>
        <taxon>Exidiaceae</taxon>
        <taxon>Exidia</taxon>
    </lineage>
</organism>
<dbReference type="PANTHER" id="PTHR43827">
    <property type="entry name" value="2,5-DIKETO-D-GLUCONIC ACID REDUCTASE"/>
    <property type="match status" value="1"/>
</dbReference>
<dbReference type="EMBL" id="KV425988">
    <property type="protein sequence ID" value="KZV93544.1"/>
    <property type="molecule type" value="Genomic_DNA"/>
</dbReference>
<gene>
    <name evidence="8" type="ORF">EXIGLDRAFT_749083</name>
</gene>
<keyword evidence="9" id="KW-1185">Reference proteome</keyword>
<reference evidence="8 9" key="1">
    <citation type="journal article" date="2016" name="Mol. Biol. Evol.">
        <title>Comparative Genomics of Early-Diverging Mushroom-Forming Fungi Provides Insights into the Origins of Lignocellulose Decay Capabilities.</title>
        <authorList>
            <person name="Nagy L.G."/>
            <person name="Riley R."/>
            <person name="Tritt A."/>
            <person name="Adam C."/>
            <person name="Daum C."/>
            <person name="Floudas D."/>
            <person name="Sun H."/>
            <person name="Yadav J.S."/>
            <person name="Pangilinan J."/>
            <person name="Larsson K.H."/>
            <person name="Matsuura K."/>
            <person name="Barry K."/>
            <person name="Labutti K."/>
            <person name="Kuo R."/>
            <person name="Ohm R.A."/>
            <person name="Bhattacharya S.S."/>
            <person name="Shirouzu T."/>
            <person name="Yoshinaga Y."/>
            <person name="Martin F.M."/>
            <person name="Grigoriev I.V."/>
            <person name="Hibbett D.S."/>
        </authorList>
    </citation>
    <scope>NUCLEOTIDE SEQUENCE [LARGE SCALE GENOMIC DNA]</scope>
    <source>
        <strain evidence="8 9">HHB12029</strain>
    </source>
</reference>